<dbReference type="Gene3D" id="6.10.140.1840">
    <property type="match status" value="1"/>
</dbReference>
<dbReference type="RefSeq" id="WP_150717323.1">
    <property type="nucleotide sequence ID" value="NZ_CABVGY010000020.1"/>
</dbReference>
<organism evidence="1 2">
    <name type="scientific">Pseudomonas fluorescens</name>
    <dbReference type="NCBI Taxonomy" id="294"/>
    <lineage>
        <taxon>Bacteria</taxon>
        <taxon>Pseudomonadati</taxon>
        <taxon>Pseudomonadota</taxon>
        <taxon>Gammaproteobacteria</taxon>
        <taxon>Pseudomonadales</taxon>
        <taxon>Pseudomonadaceae</taxon>
        <taxon>Pseudomonas</taxon>
    </lineage>
</organism>
<evidence type="ECO:0000313" key="1">
    <source>
        <dbReference type="EMBL" id="VVN06392.1"/>
    </source>
</evidence>
<dbReference type="OrthoDB" id="5877525at2"/>
<protein>
    <submittedName>
        <fullName evidence="1">Uncharacterized protein</fullName>
    </submittedName>
</protein>
<evidence type="ECO:0000313" key="2">
    <source>
        <dbReference type="Proteomes" id="UP000326729"/>
    </source>
</evidence>
<name>A0A5E6UL51_PSEFL</name>
<accession>A0A5E6UL51</accession>
<dbReference type="Proteomes" id="UP000326729">
    <property type="component" value="Unassembled WGS sequence"/>
</dbReference>
<proteinExistence type="predicted"/>
<dbReference type="InterPro" id="IPR053747">
    <property type="entry name" value="Fluoresc_Recovery_Reg"/>
</dbReference>
<dbReference type="AlphaFoldDB" id="A0A5E6UL51"/>
<gene>
    <name evidence="1" type="ORF">PS659_03625</name>
</gene>
<dbReference type="EMBL" id="CABVGY010000020">
    <property type="protein sequence ID" value="VVN06392.1"/>
    <property type="molecule type" value="Genomic_DNA"/>
</dbReference>
<sequence length="122" mass="14045">MPILESDWKKFKELRKIALDRFCQGVLADAKTIAQHGALSAHARYGMLYGMIHDRNKDMAQAFDHNSQSRSSALRGLWLMVMHDLLTEAELSVLSEDALRYIAEVVRQPYELEWVDEIVPQD</sequence>
<reference evidence="1 2" key="1">
    <citation type="submission" date="2019-09" db="EMBL/GenBank/DDBJ databases">
        <authorList>
            <person name="Chandra G."/>
            <person name="Truman W A."/>
        </authorList>
    </citation>
    <scope>NUCLEOTIDE SEQUENCE [LARGE SCALE GENOMIC DNA]</scope>
    <source>
        <strain evidence="1">PS659</strain>
    </source>
</reference>